<dbReference type="Proteomes" id="UP001231189">
    <property type="component" value="Unassembled WGS sequence"/>
</dbReference>
<dbReference type="PROSITE" id="PS50994">
    <property type="entry name" value="INTEGRASE"/>
    <property type="match status" value="1"/>
</dbReference>
<dbReference type="SUPFAM" id="SSF56672">
    <property type="entry name" value="DNA/RNA polymerases"/>
    <property type="match status" value="1"/>
</dbReference>
<dbReference type="InterPro" id="IPR057670">
    <property type="entry name" value="SH3_retrovirus"/>
</dbReference>
<feature type="compositionally biased region" description="Low complexity" evidence="1">
    <location>
        <begin position="280"/>
        <end position="294"/>
    </location>
</feature>
<evidence type="ECO:0000313" key="3">
    <source>
        <dbReference type="EMBL" id="KAK1695625.1"/>
    </source>
</evidence>
<reference evidence="3" key="1">
    <citation type="submission" date="2023-07" db="EMBL/GenBank/DDBJ databases">
        <title>A chromosome-level genome assembly of Lolium multiflorum.</title>
        <authorList>
            <person name="Chen Y."/>
            <person name="Copetti D."/>
            <person name="Kolliker R."/>
            <person name="Studer B."/>
        </authorList>
    </citation>
    <scope>NUCLEOTIDE SEQUENCE</scope>
    <source>
        <strain evidence="3">02402/16</strain>
        <tissue evidence="3">Leaf</tissue>
    </source>
</reference>
<dbReference type="InterPro" id="IPR043502">
    <property type="entry name" value="DNA/RNA_pol_sf"/>
</dbReference>
<sequence length="1228" mass="133557">MSDFFDSSSDSDDGSVENFGIPVATQPLPTPQLQALRIRDHVLVTLDYEKDNYGIWRRQFVTALSKFGLRDHIDGTPAQGSSDWVLNDFAIVSWFDATVTPSTLAIVETRAVSAFNLWRSLRAVFRDNRDTRATFLRDEFHGFNQGDLSVVDYTSQMKHMADTLGDLGSRVKDRELVHNVLRGLDQRLQHAVPHMTRGRLPSFIQLRSFLLLEEKRLSRQARVVAHNALLAQAYQAAGAPVPTHIAQAFHAAGAPVPAFPPTPPAPAPFSPSALGLYGAGASHAGASSSGAPAGTGKKKRKKNPAPAGPVPYAAVPNPGSQNPGYRPPAPRPTAPTMAGTFQAWSAPGVLGPRPQPLPAPRALTANTAPTGQAAPSWDQAALIAALNQMTLQASADHGGQAQQGNEWVFDSGASSHMSSGSEFSRPIKAFQTVNGREFDNTANRALFDSNGTLFRLTCPYTSQQNGKAERILRTLNNGVRTILLHASMPSKWWAEALSTSTYLLNRRPCKPKLLTTPYELLHGSAPDYSHLRVFGCLCYPNLAATAPHKLAPRSVACIFLGYPDGRKGYRCYDPISRRIIFSRHVTFVESVFPFRSSLSETDPIDRSHDDDPPPATHVDPAAWPIAPPPTGSAPPGKVSPSGRAPSAFPDPSPVPSPSRSPPVSAASSASSTFSSPSPAPTNQHQMVTRAKLGIRKPNPKYASIAMTSVSPIPTSVLEALRDPHWRAAMNDEIAAITSNNTWTLVPRPPRTNVVTGKWVFRHKHRADGSLERYKARWVVRGFAQRPGIDFGETFSPVVKPATIRTVLSLACSRNWPVHQLDVKNAFLHGVLEEQVYCYQPAGFPDSLHRDHVCKLAKSLYGLKQAPRAWFKRFAAFAITIGFVASRSDASLFILKQGSDVAYLLLYVDDIVLSASTSPLLHVIIAKLKSEFAMKDMGPLHYFLGIQVRRTPRGFFLSQAQYADEILQRAGMTNCTAVSTPMDTNSKVAADAGSPVADPAEYRSLAGALQYLTMTRPDLAYAVQQICLHMHDPRDGHLAIVKRILRYVRGTASSGLLLAATPSTDIVAYSDADWAGCPDTRRSTSGYCVYLGGALVSWSSKRQATVSRSSAEAEYRAVANAVADCVWLRQLLGELSCPVSKATVVFCDNVSAVYMSTNPVHHRRTKHIELDIHFVREKVALGELRVVHIPTTQQLADVMTKGLPAASFQSFRSSLCVLPVEDLETAAGC</sequence>
<feature type="region of interest" description="Disordered" evidence="1">
    <location>
        <begin position="598"/>
        <end position="684"/>
    </location>
</feature>
<feature type="compositionally biased region" description="Pro residues" evidence="1">
    <location>
        <begin position="648"/>
        <end position="660"/>
    </location>
</feature>
<evidence type="ECO:0000256" key="1">
    <source>
        <dbReference type="SAM" id="MobiDB-lite"/>
    </source>
</evidence>
<dbReference type="InterPro" id="IPR012337">
    <property type="entry name" value="RNaseH-like_sf"/>
</dbReference>
<dbReference type="SUPFAM" id="SSF53098">
    <property type="entry name" value="Ribonuclease H-like"/>
    <property type="match status" value="1"/>
</dbReference>
<dbReference type="GO" id="GO:0015074">
    <property type="term" value="P:DNA integration"/>
    <property type="evidence" value="ECO:0007669"/>
    <property type="project" value="InterPro"/>
</dbReference>
<dbReference type="EMBL" id="JAUUTY010000001">
    <property type="protein sequence ID" value="KAK1695625.1"/>
    <property type="molecule type" value="Genomic_DNA"/>
</dbReference>
<gene>
    <name evidence="3" type="ORF">QYE76_012322</name>
</gene>
<dbReference type="AlphaFoldDB" id="A0AAD8U0W3"/>
<dbReference type="PANTHER" id="PTHR11439:SF524">
    <property type="entry name" value="RNA-DIRECTED DNA POLYMERASE, PROTEIN KINASE RLK-PELLE-DLSV FAMILY"/>
    <property type="match status" value="1"/>
</dbReference>
<dbReference type="Pfam" id="PF25597">
    <property type="entry name" value="SH3_retrovirus"/>
    <property type="match status" value="1"/>
</dbReference>
<feature type="region of interest" description="Disordered" evidence="1">
    <location>
        <begin position="280"/>
        <end position="339"/>
    </location>
</feature>
<keyword evidence="4" id="KW-1185">Reference proteome</keyword>
<feature type="region of interest" description="Disordered" evidence="1">
    <location>
        <begin position="1"/>
        <end position="23"/>
    </location>
</feature>
<feature type="compositionally biased region" description="Low complexity" evidence="1">
    <location>
        <begin position="310"/>
        <end position="319"/>
    </location>
</feature>
<dbReference type="InterPro" id="IPR001584">
    <property type="entry name" value="Integrase_cat-core"/>
</dbReference>
<evidence type="ECO:0000259" key="2">
    <source>
        <dbReference type="PROSITE" id="PS50994"/>
    </source>
</evidence>
<accession>A0AAD8U0W3</accession>
<name>A0AAD8U0W3_LOLMU</name>
<dbReference type="InterPro" id="IPR036397">
    <property type="entry name" value="RNaseH_sf"/>
</dbReference>
<dbReference type="Pfam" id="PF07727">
    <property type="entry name" value="RVT_2"/>
    <property type="match status" value="1"/>
</dbReference>
<proteinExistence type="predicted"/>
<feature type="compositionally biased region" description="Low complexity" evidence="1">
    <location>
        <begin position="661"/>
        <end position="676"/>
    </location>
</feature>
<organism evidence="3 4">
    <name type="scientific">Lolium multiflorum</name>
    <name type="common">Italian ryegrass</name>
    <name type="synonym">Lolium perenne subsp. multiflorum</name>
    <dbReference type="NCBI Taxonomy" id="4521"/>
    <lineage>
        <taxon>Eukaryota</taxon>
        <taxon>Viridiplantae</taxon>
        <taxon>Streptophyta</taxon>
        <taxon>Embryophyta</taxon>
        <taxon>Tracheophyta</taxon>
        <taxon>Spermatophyta</taxon>
        <taxon>Magnoliopsida</taxon>
        <taxon>Liliopsida</taxon>
        <taxon>Poales</taxon>
        <taxon>Poaceae</taxon>
        <taxon>BOP clade</taxon>
        <taxon>Pooideae</taxon>
        <taxon>Poodae</taxon>
        <taxon>Poeae</taxon>
        <taxon>Poeae Chloroplast Group 2 (Poeae type)</taxon>
        <taxon>Loliodinae</taxon>
        <taxon>Loliinae</taxon>
        <taxon>Lolium</taxon>
    </lineage>
</organism>
<dbReference type="Pfam" id="PF14223">
    <property type="entry name" value="Retrotran_gag_2"/>
    <property type="match status" value="1"/>
</dbReference>
<dbReference type="Gene3D" id="3.30.420.10">
    <property type="entry name" value="Ribonuclease H-like superfamily/Ribonuclease H"/>
    <property type="match status" value="1"/>
</dbReference>
<feature type="domain" description="Integrase catalytic" evidence="2">
    <location>
        <begin position="428"/>
        <end position="525"/>
    </location>
</feature>
<comment type="caution">
    <text evidence="3">The sequence shown here is derived from an EMBL/GenBank/DDBJ whole genome shotgun (WGS) entry which is preliminary data.</text>
</comment>
<dbReference type="CDD" id="cd09272">
    <property type="entry name" value="RNase_HI_RT_Ty1"/>
    <property type="match status" value="1"/>
</dbReference>
<dbReference type="PANTHER" id="PTHR11439">
    <property type="entry name" value="GAG-POL-RELATED RETROTRANSPOSON"/>
    <property type="match status" value="1"/>
</dbReference>
<dbReference type="InterPro" id="IPR013103">
    <property type="entry name" value="RVT_2"/>
</dbReference>
<dbReference type="GO" id="GO:0003676">
    <property type="term" value="F:nucleic acid binding"/>
    <property type="evidence" value="ECO:0007669"/>
    <property type="project" value="InterPro"/>
</dbReference>
<evidence type="ECO:0000313" key="4">
    <source>
        <dbReference type="Proteomes" id="UP001231189"/>
    </source>
</evidence>
<protein>
    <recommendedName>
        <fullName evidence="2">Integrase catalytic domain-containing protein</fullName>
    </recommendedName>
</protein>